<gene>
    <name evidence="1" type="ORF">U5822_02565</name>
</gene>
<dbReference type="Proteomes" id="UP001305746">
    <property type="component" value="Unassembled WGS sequence"/>
</dbReference>
<keyword evidence="2" id="KW-1185">Reference proteome</keyword>
<proteinExistence type="predicted"/>
<evidence type="ECO:0000313" key="1">
    <source>
        <dbReference type="EMBL" id="MEA1079535.1"/>
    </source>
</evidence>
<dbReference type="RefSeq" id="WP_322854055.1">
    <property type="nucleotide sequence ID" value="NZ_JAYDCJ010000001.1"/>
</dbReference>
<organism evidence="1 2">
    <name type="scientific">Marinobacter qingdaonensis</name>
    <dbReference type="NCBI Taxonomy" id="3108486"/>
    <lineage>
        <taxon>Bacteria</taxon>
        <taxon>Pseudomonadati</taxon>
        <taxon>Pseudomonadota</taxon>
        <taxon>Gammaproteobacteria</taxon>
        <taxon>Pseudomonadales</taxon>
        <taxon>Marinobacteraceae</taxon>
        <taxon>Marinobacter</taxon>
    </lineage>
</organism>
<evidence type="ECO:0008006" key="3">
    <source>
        <dbReference type="Google" id="ProtNLM"/>
    </source>
</evidence>
<sequence>MSWLIGKLLGPKVLLGIILSLVTALLIICLQLNLANSEAANASLNNKTLTESVNSKELALLRLRQERHDLEVLLMARDAEVTSGREQLEELRKELNDVENDACLDAAVPDAVAELLRDD</sequence>
<accession>A0ABU5NUP1</accession>
<comment type="caution">
    <text evidence="1">The sequence shown here is derived from an EMBL/GenBank/DDBJ whole genome shotgun (WGS) entry which is preliminary data.</text>
</comment>
<reference evidence="1 2" key="1">
    <citation type="submission" date="2023-12" db="EMBL/GenBank/DDBJ databases">
        <title>Marinobacter qingdaonensis sp. nov., isolated from the intertidal sediment of Qingdao, PR China.</title>
        <authorList>
            <person name="Li Y."/>
        </authorList>
    </citation>
    <scope>NUCLEOTIDE SEQUENCE [LARGE SCALE GENOMIC DNA]</scope>
    <source>
        <strain evidence="1 2">ASW11-75</strain>
    </source>
</reference>
<name>A0ABU5NUP1_9GAMM</name>
<protein>
    <recommendedName>
        <fullName evidence="3">Phage lysis regulatory protein, LysB family</fullName>
    </recommendedName>
</protein>
<evidence type="ECO:0000313" key="2">
    <source>
        <dbReference type="Proteomes" id="UP001305746"/>
    </source>
</evidence>
<dbReference type="EMBL" id="JAYDCJ010000001">
    <property type="protein sequence ID" value="MEA1079535.1"/>
    <property type="molecule type" value="Genomic_DNA"/>
</dbReference>